<evidence type="ECO:0000313" key="1">
    <source>
        <dbReference type="EMBL" id="KAI8023610.1"/>
    </source>
</evidence>
<evidence type="ECO:0000313" key="2">
    <source>
        <dbReference type="Proteomes" id="UP001060215"/>
    </source>
</evidence>
<reference evidence="1 2" key="1">
    <citation type="journal article" date="2022" name="Plant J.">
        <title>Chromosome-level genome of Camellia lanceoleosa provides a valuable resource for understanding genome evolution and self-incompatibility.</title>
        <authorList>
            <person name="Gong W."/>
            <person name="Xiao S."/>
            <person name="Wang L."/>
            <person name="Liao Z."/>
            <person name="Chang Y."/>
            <person name="Mo W."/>
            <person name="Hu G."/>
            <person name="Li W."/>
            <person name="Zhao G."/>
            <person name="Zhu H."/>
            <person name="Hu X."/>
            <person name="Ji K."/>
            <person name="Xiang X."/>
            <person name="Song Q."/>
            <person name="Yuan D."/>
            <person name="Jin S."/>
            <person name="Zhang L."/>
        </authorList>
    </citation>
    <scope>NUCLEOTIDE SEQUENCE [LARGE SCALE GENOMIC DNA]</scope>
    <source>
        <strain evidence="1">SQ_2022a</strain>
    </source>
</reference>
<dbReference type="Proteomes" id="UP001060215">
    <property type="component" value="Chromosome 6"/>
</dbReference>
<sequence length="115" mass="12559">MAKVERWTRSILVIIVARLIFLINTLATLTTLATSILTAGLSLLVIPLLILLMRKGPLSAAQQQPDHLCHSLDHAYLTPSGLHLLSPVSKDVLLSRDQLEEELLEPKKSTKSGAS</sequence>
<protein>
    <submittedName>
        <fullName evidence="1">Uncharacterized protein</fullName>
    </submittedName>
</protein>
<proteinExistence type="predicted"/>
<dbReference type="EMBL" id="CM045763">
    <property type="protein sequence ID" value="KAI8023610.1"/>
    <property type="molecule type" value="Genomic_DNA"/>
</dbReference>
<gene>
    <name evidence="1" type="ORF">LOK49_LG03G02896</name>
</gene>
<organism evidence="1 2">
    <name type="scientific">Camellia lanceoleosa</name>
    <dbReference type="NCBI Taxonomy" id="1840588"/>
    <lineage>
        <taxon>Eukaryota</taxon>
        <taxon>Viridiplantae</taxon>
        <taxon>Streptophyta</taxon>
        <taxon>Embryophyta</taxon>
        <taxon>Tracheophyta</taxon>
        <taxon>Spermatophyta</taxon>
        <taxon>Magnoliopsida</taxon>
        <taxon>eudicotyledons</taxon>
        <taxon>Gunneridae</taxon>
        <taxon>Pentapetalae</taxon>
        <taxon>asterids</taxon>
        <taxon>Ericales</taxon>
        <taxon>Theaceae</taxon>
        <taxon>Camellia</taxon>
    </lineage>
</organism>
<name>A0ACC0IFH9_9ERIC</name>
<keyword evidence="2" id="KW-1185">Reference proteome</keyword>
<accession>A0ACC0IFH9</accession>
<comment type="caution">
    <text evidence="1">The sequence shown here is derived from an EMBL/GenBank/DDBJ whole genome shotgun (WGS) entry which is preliminary data.</text>
</comment>